<keyword evidence="3" id="KW-1003">Cell membrane</keyword>
<feature type="domain" description="ABC transmembrane type-1" evidence="8">
    <location>
        <begin position="56"/>
        <end position="236"/>
    </location>
</feature>
<sequence>MTRSHILFLNVSGIAVSLVLWEIAGRIVGPSLLAAPSVVIGTFLDLLFQGDMLRELFGSLRQMLVGFGLACIIGMPLGALMGRIRLVDALFHPWVSMVVVTSVAALAPLFILIFGTGFEFRVAIVFVASFGYIVLTAFHGARGIDPKIVDVARSFAVGPFESYRQVILPALFPYLITGARLGLIHAIRAMVMAEMFVLVGYGGLIFQSGQELSTAPLISYLVSLMAVSILANSVLGWTGRRLAPWYDSKMSR</sequence>
<keyword evidence="6 7" id="KW-0472">Membrane</keyword>
<keyword evidence="5 7" id="KW-1133">Transmembrane helix</keyword>
<keyword evidence="2 7" id="KW-0813">Transport</keyword>
<dbReference type="InterPro" id="IPR000515">
    <property type="entry name" value="MetI-like"/>
</dbReference>
<accession>A0ABT0H3Y4</accession>
<dbReference type="PROSITE" id="PS50928">
    <property type="entry name" value="ABC_TM1"/>
    <property type="match status" value="1"/>
</dbReference>
<evidence type="ECO:0000256" key="1">
    <source>
        <dbReference type="ARBA" id="ARBA00004651"/>
    </source>
</evidence>
<dbReference type="Gene3D" id="1.10.3720.10">
    <property type="entry name" value="MetI-like"/>
    <property type="match status" value="1"/>
</dbReference>
<feature type="transmembrane region" description="Helical" evidence="7">
    <location>
        <begin position="94"/>
        <end position="114"/>
    </location>
</feature>
<evidence type="ECO:0000256" key="7">
    <source>
        <dbReference type="RuleBase" id="RU363032"/>
    </source>
</evidence>
<keyword evidence="10" id="KW-1185">Reference proteome</keyword>
<feature type="transmembrane region" description="Helical" evidence="7">
    <location>
        <begin position="120"/>
        <end position="138"/>
    </location>
</feature>
<comment type="caution">
    <text evidence="9">The sequence shown here is derived from an EMBL/GenBank/DDBJ whole genome shotgun (WGS) entry which is preliminary data.</text>
</comment>
<dbReference type="Proteomes" id="UP001431221">
    <property type="component" value="Unassembled WGS sequence"/>
</dbReference>
<evidence type="ECO:0000256" key="5">
    <source>
        <dbReference type="ARBA" id="ARBA00022989"/>
    </source>
</evidence>
<organism evidence="9 10">
    <name type="scientific">Roseibium sediminicola</name>
    <dbReference type="NCBI Taxonomy" id="2933272"/>
    <lineage>
        <taxon>Bacteria</taxon>
        <taxon>Pseudomonadati</taxon>
        <taxon>Pseudomonadota</taxon>
        <taxon>Alphaproteobacteria</taxon>
        <taxon>Hyphomicrobiales</taxon>
        <taxon>Stappiaceae</taxon>
        <taxon>Roseibium</taxon>
    </lineage>
</organism>
<gene>
    <name evidence="9" type="ORF">M0H32_28820</name>
</gene>
<name>A0ABT0H3Y4_9HYPH</name>
<keyword evidence="4 7" id="KW-0812">Transmembrane</keyword>
<dbReference type="SUPFAM" id="SSF161098">
    <property type="entry name" value="MetI-like"/>
    <property type="match status" value="1"/>
</dbReference>
<dbReference type="RefSeq" id="WP_248160162.1">
    <property type="nucleotide sequence ID" value="NZ_JALNMJ010000046.1"/>
</dbReference>
<feature type="transmembrane region" description="Helical" evidence="7">
    <location>
        <begin position="6"/>
        <end position="24"/>
    </location>
</feature>
<comment type="subcellular location">
    <subcellularLocation>
        <location evidence="1 7">Cell membrane</location>
        <topology evidence="1 7">Multi-pass membrane protein</topology>
    </subcellularLocation>
</comment>
<reference evidence="9" key="1">
    <citation type="submission" date="2022-04" db="EMBL/GenBank/DDBJ databases">
        <title>Roseibium sp. CAU 1639 isolated from mud.</title>
        <authorList>
            <person name="Kim W."/>
        </authorList>
    </citation>
    <scope>NUCLEOTIDE SEQUENCE</scope>
    <source>
        <strain evidence="9">CAU 1639</strain>
    </source>
</reference>
<evidence type="ECO:0000256" key="2">
    <source>
        <dbReference type="ARBA" id="ARBA00022448"/>
    </source>
</evidence>
<dbReference type="PANTHER" id="PTHR30151:SF0">
    <property type="entry name" value="ABC TRANSPORTER PERMEASE PROTEIN MJ0413-RELATED"/>
    <property type="match status" value="1"/>
</dbReference>
<protein>
    <submittedName>
        <fullName evidence="9">ABC transporter permease subunit</fullName>
    </submittedName>
</protein>
<evidence type="ECO:0000313" key="9">
    <source>
        <dbReference type="EMBL" id="MCK7616170.1"/>
    </source>
</evidence>
<proteinExistence type="inferred from homology"/>
<dbReference type="PANTHER" id="PTHR30151">
    <property type="entry name" value="ALKANE SULFONATE ABC TRANSPORTER-RELATED, MEMBRANE SUBUNIT"/>
    <property type="match status" value="1"/>
</dbReference>
<dbReference type="Pfam" id="PF00528">
    <property type="entry name" value="BPD_transp_1"/>
    <property type="match status" value="1"/>
</dbReference>
<feature type="transmembrane region" description="Helical" evidence="7">
    <location>
        <begin position="60"/>
        <end position="82"/>
    </location>
</feature>
<comment type="similarity">
    <text evidence="7">Belongs to the binding-protein-dependent transport system permease family.</text>
</comment>
<evidence type="ECO:0000256" key="6">
    <source>
        <dbReference type="ARBA" id="ARBA00023136"/>
    </source>
</evidence>
<evidence type="ECO:0000259" key="8">
    <source>
        <dbReference type="PROSITE" id="PS50928"/>
    </source>
</evidence>
<feature type="transmembrane region" description="Helical" evidence="7">
    <location>
        <begin position="186"/>
        <end position="206"/>
    </location>
</feature>
<dbReference type="InterPro" id="IPR035906">
    <property type="entry name" value="MetI-like_sf"/>
</dbReference>
<evidence type="ECO:0000256" key="4">
    <source>
        <dbReference type="ARBA" id="ARBA00022692"/>
    </source>
</evidence>
<evidence type="ECO:0000256" key="3">
    <source>
        <dbReference type="ARBA" id="ARBA00022475"/>
    </source>
</evidence>
<dbReference type="EMBL" id="JALNMJ010000046">
    <property type="protein sequence ID" value="MCK7616170.1"/>
    <property type="molecule type" value="Genomic_DNA"/>
</dbReference>
<feature type="transmembrane region" description="Helical" evidence="7">
    <location>
        <begin position="218"/>
        <end position="239"/>
    </location>
</feature>
<dbReference type="CDD" id="cd06261">
    <property type="entry name" value="TM_PBP2"/>
    <property type="match status" value="1"/>
</dbReference>
<evidence type="ECO:0000313" key="10">
    <source>
        <dbReference type="Proteomes" id="UP001431221"/>
    </source>
</evidence>